<dbReference type="InterPro" id="IPR007235">
    <property type="entry name" value="Glyco_trans_28_C"/>
</dbReference>
<dbReference type="AlphaFoldDB" id="A0A1J5QXB6"/>
<reference evidence="2" key="1">
    <citation type="submission" date="2016-10" db="EMBL/GenBank/DDBJ databases">
        <title>Sequence of Gallionella enrichment culture.</title>
        <authorList>
            <person name="Poehlein A."/>
            <person name="Muehling M."/>
            <person name="Daniel R."/>
        </authorList>
    </citation>
    <scope>NUCLEOTIDE SEQUENCE</scope>
</reference>
<dbReference type="Pfam" id="PF13302">
    <property type="entry name" value="Acetyltransf_3"/>
    <property type="match status" value="1"/>
</dbReference>
<dbReference type="EMBL" id="MLJW01000376">
    <property type="protein sequence ID" value="OIQ88342.1"/>
    <property type="molecule type" value="Genomic_DNA"/>
</dbReference>
<feature type="domain" description="N-acetyltransferase" evidence="1">
    <location>
        <begin position="345"/>
        <end position="493"/>
    </location>
</feature>
<dbReference type="Gene3D" id="3.40.50.2000">
    <property type="entry name" value="Glycogen Phosphorylase B"/>
    <property type="match status" value="1"/>
</dbReference>
<dbReference type="GO" id="GO:0016787">
    <property type="term" value="F:hydrolase activity"/>
    <property type="evidence" value="ECO:0007669"/>
    <property type="project" value="UniProtKB-KW"/>
</dbReference>
<dbReference type="Pfam" id="PF04101">
    <property type="entry name" value="Glyco_tran_28_C"/>
    <property type="match status" value="1"/>
</dbReference>
<dbReference type="PANTHER" id="PTHR21015">
    <property type="entry name" value="UDP-N-ACETYLGLUCOSAMINE--N-ACETYLMURAMYL-(PENTAPEPTIDE) PYROPHOSPHORYL-UNDECAPRENOL N-ACETYLGLUCOSAMINE TRANSFERASE 1"/>
    <property type="match status" value="1"/>
</dbReference>
<name>A0A1J5QXB6_9ZZZZ</name>
<dbReference type="InterPro" id="IPR020023">
    <property type="entry name" value="PseG"/>
</dbReference>
<dbReference type="NCBIfam" id="TIGR03590">
    <property type="entry name" value="PseG"/>
    <property type="match status" value="1"/>
</dbReference>
<evidence type="ECO:0000259" key="1">
    <source>
        <dbReference type="PROSITE" id="PS51186"/>
    </source>
</evidence>
<dbReference type="GO" id="GO:0016747">
    <property type="term" value="F:acyltransferase activity, transferring groups other than amino-acyl groups"/>
    <property type="evidence" value="ECO:0007669"/>
    <property type="project" value="InterPro"/>
</dbReference>
<accession>A0A1J5QXB6</accession>
<dbReference type="SUPFAM" id="SSF55729">
    <property type="entry name" value="Acyl-CoA N-acyltransferases (Nat)"/>
    <property type="match status" value="1"/>
</dbReference>
<comment type="caution">
    <text evidence="2">The sequence shown here is derived from an EMBL/GenBank/DDBJ whole genome shotgun (WGS) entry which is preliminary data.</text>
</comment>
<dbReference type="Gene3D" id="3.40.630.30">
    <property type="match status" value="1"/>
</dbReference>
<protein>
    <submittedName>
        <fullName evidence="2">UDP-2,4-diacetamido-2,4, 6-trideoxy-beta-L-altropyranose hydrolase</fullName>
        <ecNumber evidence="2">3.6.1.57</ecNumber>
    </submittedName>
</protein>
<dbReference type="PANTHER" id="PTHR21015:SF22">
    <property type="entry name" value="GLYCOSYLTRANSFERASE"/>
    <property type="match status" value="1"/>
</dbReference>
<sequence length="493" mass="53939">MKVAFRVDASATIGSGHLMRCLALADKLQEHGDVILFVVRAAEQTWQALPRQYHLAVVTLPESAADWARDAEETRAALAIFGSPDWLVIDHYGLGSEWEAAMRDFCGRIFVIDDIGRHHDCDLLLDQNVLNNPESYRDRVPAHCRRLLGPGYALLRREFREARARLRHRDGSVRRVLISFGGSDPTGETEKAIEGFLAAGLDGVMADVVLGPANPRAAEIKQKFGTHPRVHLIPHTDHMAAEMLGADLAISAGGVSMWERACLGLPSIVITAADNQMKGAEWLAAQGGHLLLGESAVVAAQDIAEALCCLAGNSQLRTLFARTGAALVDGCGSERVAHRLLGGRIILRRVTTADCDMIYIWRNAEVNRRYSGDERPFHIEAHRQWFACMTADPSQIMLIGEADIGPVGVLRFDLDDTEAVVSIYLVPGQHGMGWGEALLDSGAVWLRTHLPEITTVHARVKSGNQASLAVFGRAGYVEQDRTLILSLHNRNTP</sequence>
<organism evidence="2">
    <name type="scientific">mine drainage metagenome</name>
    <dbReference type="NCBI Taxonomy" id="410659"/>
    <lineage>
        <taxon>unclassified sequences</taxon>
        <taxon>metagenomes</taxon>
        <taxon>ecological metagenomes</taxon>
    </lineage>
</organism>
<dbReference type="SUPFAM" id="SSF53756">
    <property type="entry name" value="UDP-Glycosyltransferase/glycogen phosphorylase"/>
    <property type="match status" value="1"/>
</dbReference>
<dbReference type="InterPro" id="IPR016181">
    <property type="entry name" value="Acyl_CoA_acyltransferase"/>
</dbReference>
<dbReference type="GO" id="GO:0016758">
    <property type="term" value="F:hexosyltransferase activity"/>
    <property type="evidence" value="ECO:0007669"/>
    <property type="project" value="InterPro"/>
</dbReference>
<keyword evidence="2" id="KW-0378">Hydrolase</keyword>
<dbReference type="InterPro" id="IPR000182">
    <property type="entry name" value="GNAT_dom"/>
</dbReference>
<dbReference type="EC" id="3.6.1.57" evidence="2"/>
<dbReference type="Gene3D" id="3.40.50.11190">
    <property type="match status" value="1"/>
</dbReference>
<gene>
    <name evidence="2" type="primary">pseG_3</name>
    <name evidence="2" type="ORF">GALL_297790</name>
</gene>
<proteinExistence type="predicted"/>
<evidence type="ECO:0000313" key="2">
    <source>
        <dbReference type="EMBL" id="OIQ88342.1"/>
    </source>
</evidence>
<dbReference type="PROSITE" id="PS51186">
    <property type="entry name" value="GNAT"/>
    <property type="match status" value="1"/>
</dbReference>